<dbReference type="Pfam" id="PF18603">
    <property type="entry name" value="LAL_C2"/>
    <property type="match status" value="1"/>
</dbReference>
<dbReference type="Gene3D" id="3.30.1490.20">
    <property type="entry name" value="ATP-grasp fold, A domain"/>
    <property type="match status" value="1"/>
</dbReference>
<protein>
    <submittedName>
        <fullName evidence="5">Ligase/carboxylase</fullName>
    </submittedName>
</protein>
<evidence type="ECO:0000313" key="5">
    <source>
        <dbReference type="EMBL" id="AFJ91648.1"/>
    </source>
</evidence>
<organism evidence="5">
    <name type="scientific">Rhizobium meliloti</name>
    <name type="common">Ensifer meliloti</name>
    <name type="synonym">Sinorhizobium meliloti</name>
    <dbReference type="NCBI Taxonomy" id="382"/>
    <lineage>
        <taxon>Bacteria</taxon>
        <taxon>Pseudomonadati</taxon>
        <taxon>Pseudomonadota</taxon>
        <taxon>Alphaproteobacteria</taxon>
        <taxon>Hyphomicrobiales</taxon>
        <taxon>Rhizobiaceae</taxon>
        <taxon>Sinorhizobium/Ensifer group</taxon>
        <taxon>Sinorhizobium</taxon>
    </lineage>
</organism>
<gene>
    <name evidence="5" type="ORF">pHRC017_0673</name>
</gene>
<dbReference type="PANTHER" id="PTHR43585">
    <property type="entry name" value="FUMIPYRROLE BIOSYNTHESIS PROTEIN C"/>
    <property type="match status" value="1"/>
</dbReference>
<dbReference type="PANTHER" id="PTHR43585:SF2">
    <property type="entry name" value="ATP-GRASP ENZYME FSQD"/>
    <property type="match status" value="1"/>
</dbReference>
<evidence type="ECO:0000256" key="2">
    <source>
        <dbReference type="ARBA" id="ARBA00022741"/>
    </source>
</evidence>
<name>I2E2D0_RHIML</name>
<sequence length="411" mass="44414">MASKALILIEGHRSIGPLYVRAAQRRGLNPITMSTDPTQYGYLAAEGVEAVQVDTNDLDAMKSVYSRLKLTHDIAGLTGFSGLDESVYVTVGKLCRHFGLPGPDPASIKQCHDKFTQRQLLEHAGLPIPDYRVATNATEVESAVAEIGLPVVIKPVVGSGSSGVQMCRTVDEVAEHTRHLLGGGHMWQARPRILVEEFAQGQYLTADMMGGCLVGIGTGHFGPPPHFVYREYSYPALLSNDESARIADVSLSCLCALGLGWGPANIEFRWTKRGPVVIEVNPRLAGTPDPELIQLAYGFDLVDEHIKLVIGEECDLRARHSRTASARFLVPDRDGMLEVIEGAGRAAALPGVAEVKMYVHPNTPIVRKGDYRDLIGHVIAASPTRDQTAALLQQAVNLVSWTITPFGPKGG</sequence>
<dbReference type="GO" id="GO:0046872">
    <property type="term" value="F:metal ion binding"/>
    <property type="evidence" value="ECO:0007669"/>
    <property type="project" value="InterPro"/>
</dbReference>
<dbReference type="PROSITE" id="PS00867">
    <property type="entry name" value="CPSASE_2"/>
    <property type="match status" value="1"/>
</dbReference>
<dbReference type="RefSeq" id="WP_015061559.1">
    <property type="nucleotide sequence ID" value="NC_019313.1"/>
</dbReference>
<dbReference type="InterPro" id="IPR052032">
    <property type="entry name" value="ATP-dep_AA_Ligase"/>
</dbReference>
<dbReference type="InterPro" id="IPR005479">
    <property type="entry name" value="CPAse_ATP-bd"/>
</dbReference>
<dbReference type="SUPFAM" id="SSF56059">
    <property type="entry name" value="Glutathione synthetase ATP-binding domain-like"/>
    <property type="match status" value="1"/>
</dbReference>
<dbReference type="PROSITE" id="PS50975">
    <property type="entry name" value="ATP_GRASP"/>
    <property type="match status" value="1"/>
</dbReference>
<dbReference type="InterPro" id="IPR011761">
    <property type="entry name" value="ATP-grasp"/>
</dbReference>
<dbReference type="Gene3D" id="3.30.470.20">
    <property type="entry name" value="ATP-grasp fold, B domain"/>
    <property type="match status" value="1"/>
</dbReference>
<geneLocation type="plasmid" evidence="5">
    <name>pHRC017</name>
</geneLocation>
<evidence type="ECO:0000256" key="1">
    <source>
        <dbReference type="ARBA" id="ARBA00022598"/>
    </source>
</evidence>
<dbReference type="AlphaFoldDB" id="I2E2D0"/>
<keyword evidence="5" id="KW-0614">Plasmid</keyword>
<keyword evidence="2 4" id="KW-0547">Nucleotide-binding</keyword>
<evidence type="ECO:0000256" key="4">
    <source>
        <dbReference type="PROSITE-ProRule" id="PRU00409"/>
    </source>
</evidence>
<dbReference type="InterPro" id="IPR013815">
    <property type="entry name" value="ATP_grasp_subdomain_1"/>
</dbReference>
<keyword evidence="3 4" id="KW-0067">ATP-binding</keyword>
<keyword evidence="1 5" id="KW-0436">Ligase</keyword>
<dbReference type="Pfam" id="PF13535">
    <property type="entry name" value="ATP-grasp_4"/>
    <property type="match status" value="1"/>
</dbReference>
<dbReference type="Gene3D" id="3.40.50.20">
    <property type="match status" value="1"/>
</dbReference>
<reference evidence="5" key="1">
    <citation type="journal article" date="2012" name="Mol. Plant Microbe Interact.">
        <title>Rhizobial plasmids that cause impaired symbiotic nitrogen fixation and enhanced host invasion.</title>
        <authorList>
            <person name="Crook M.B."/>
            <person name="Lindsay D.P."/>
            <person name="Biggs M.B."/>
            <person name="Bentley J.S."/>
            <person name="Price J.C."/>
            <person name="Clement S.C."/>
            <person name="Clement M.J."/>
            <person name="Long S.R."/>
            <person name="Griffitts J.S."/>
        </authorList>
    </citation>
    <scope>NUCLEOTIDE SEQUENCE</scope>
    <source>
        <strain evidence="5">C017</strain>
        <plasmid evidence="5">pHRC017</plasmid>
    </source>
</reference>
<dbReference type="InterPro" id="IPR040570">
    <property type="entry name" value="LAL_C2"/>
</dbReference>
<dbReference type="EMBL" id="JQ665880">
    <property type="protein sequence ID" value="AFJ91648.1"/>
    <property type="molecule type" value="Genomic_DNA"/>
</dbReference>
<dbReference type="GO" id="GO:0016874">
    <property type="term" value="F:ligase activity"/>
    <property type="evidence" value="ECO:0007669"/>
    <property type="project" value="UniProtKB-KW"/>
</dbReference>
<evidence type="ECO:0000256" key="3">
    <source>
        <dbReference type="ARBA" id="ARBA00022840"/>
    </source>
</evidence>
<accession>I2E2D0</accession>
<dbReference type="GO" id="GO:0005524">
    <property type="term" value="F:ATP binding"/>
    <property type="evidence" value="ECO:0007669"/>
    <property type="project" value="UniProtKB-UniRule"/>
</dbReference>
<proteinExistence type="predicted"/>